<proteinExistence type="inferred from homology"/>
<keyword evidence="3" id="KW-0472">Membrane</keyword>
<keyword evidence="3" id="KW-0812">Transmembrane</keyword>
<dbReference type="PANTHER" id="PTHR24096">
    <property type="entry name" value="LONG-CHAIN-FATTY-ACID--COA LIGASE"/>
    <property type="match status" value="1"/>
</dbReference>
<dbReference type="InterPro" id="IPR045851">
    <property type="entry name" value="AMP-bd_C_sf"/>
</dbReference>
<dbReference type="Gene3D" id="3.30.300.30">
    <property type="match status" value="1"/>
</dbReference>
<dbReference type="AlphaFoldDB" id="A0A834JEK0"/>
<evidence type="ECO:0000313" key="5">
    <source>
        <dbReference type="Proteomes" id="UP000614350"/>
    </source>
</evidence>
<keyword evidence="2" id="KW-0436">Ligase</keyword>
<keyword evidence="3" id="KW-1133">Transmembrane helix</keyword>
<dbReference type="SUPFAM" id="SSF56801">
    <property type="entry name" value="Acetyl-CoA synthetase-like"/>
    <property type="match status" value="1"/>
</dbReference>
<dbReference type="EMBL" id="JACSEA010000014">
    <property type="protein sequence ID" value="KAF7385707.1"/>
    <property type="molecule type" value="Genomic_DNA"/>
</dbReference>
<feature type="transmembrane region" description="Helical" evidence="3">
    <location>
        <begin position="9"/>
        <end position="26"/>
    </location>
</feature>
<evidence type="ECO:0000256" key="3">
    <source>
        <dbReference type="SAM" id="Phobius"/>
    </source>
</evidence>
<sequence length="299" mass="34678">MSRIRKKTCFAPFFVIFCVGAIFTSWNSTMDIREACSFLKLSSAKIVFADENSVNTILKVVKLDNNNIKIVVFGRAPNALPFQIYLKVILSPMWTIFNARASIAFTIQMDFSIRLVQVAFLKELKSLISFWMSGVLLTLNSIVNYYSRLLYPTFEEEMTYKIIEKYKVNPKDIMLHEFSCLLACSRSQINLQKFCPNSYIIKMYEWLQPVILFITTRIINFLLSIDKEIMKYKSIQISPSKIEIFLQSHTDVPEVAVVGIPYILEDEHPIAFVTKVPRSKICKRKFKKLVSKNSDFNHL</sequence>
<evidence type="ECO:0000313" key="4">
    <source>
        <dbReference type="EMBL" id="KAF7385707.1"/>
    </source>
</evidence>
<dbReference type="GO" id="GO:0016405">
    <property type="term" value="F:CoA-ligase activity"/>
    <property type="evidence" value="ECO:0007669"/>
    <property type="project" value="TreeGrafter"/>
</dbReference>
<organism evidence="4 5">
    <name type="scientific">Vespula vulgaris</name>
    <name type="common">Yellow jacket</name>
    <name type="synonym">Wasp</name>
    <dbReference type="NCBI Taxonomy" id="7454"/>
    <lineage>
        <taxon>Eukaryota</taxon>
        <taxon>Metazoa</taxon>
        <taxon>Ecdysozoa</taxon>
        <taxon>Arthropoda</taxon>
        <taxon>Hexapoda</taxon>
        <taxon>Insecta</taxon>
        <taxon>Pterygota</taxon>
        <taxon>Neoptera</taxon>
        <taxon>Endopterygota</taxon>
        <taxon>Hymenoptera</taxon>
        <taxon>Apocrita</taxon>
        <taxon>Aculeata</taxon>
        <taxon>Vespoidea</taxon>
        <taxon>Vespidae</taxon>
        <taxon>Vespinae</taxon>
        <taxon>Vespula</taxon>
    </lineage>
</organism>
<comment type="caution">
    <text evidence="4">The sequence shown here is derived from an EMBL/GenBank/DDBJ whole genome shotgun (WGS) entry which is preliminary data.</text>
</comment>
<dbReference type="Proteomes" id="UP000614350">
    <property type="component" value="Unassembled WGS sequence"/>
</dbReference>
<reference evidence="4" key="1">
    <citation type="journal article" date="2020" name="G3 (Bethesda)">
        <title>High-Quality Assemblies for Three Invasive Social Wasps from the &lt;i&gt;Vespula&lt;/i&gt; Genus.</title>
        <authorList>
            <person name="Harrop T.W.R."/>
            <person name="Guhlin J."/>
            <person name="McLaughlin G.M."/>
            <person name="Permina E."/>
            <person name="Stockwell P."/>
            <person name="Gilligan J."/>
            <person name="Le Lec M.F."/>
            <person name="Gruber M.A.M."/>
            <person name="Quinn O."/>
            <person name="Lovegrove M."/>
            <person name="Duncan E.J."/>
            <person name="Remnant E.J."/>
            <person name="Van Eeckhoven J."/>
            <person name="Graham B."/>
            <person name="Knapp R.A."/>
            <person name="Langford K.W."/>
            <person name="Kronenberg Z."/>
            <person name="Press M.O."/>
            <person name="Eacker S.M."/>
            <person name="Wilson-Rankin E.E."/>
            <person name="Purcell J."/>
            <person name="Lester P.J."/>
            <person name="Dearden P.K."/>
        </authorList>
    </citation>
    <scope>NUCLEOTIDE SEQUENCE</scope>
    <source>
        <strain evidence="4">Marl-1</strain>
    </source>
</reference>
<evidence type="ECO:0000256" key="1">
    <source>
        <dbReference type="ARBA" id="ARBA00006432"/>
    </source>
</evidence>
<protein>
    <submittedName>
        <fullName evidence="4">Uncharacterized protein</fullName>
    </submittedName>
</protein>
<keyword evidence="5" id="KW-1185">Reference proteome</keyword>
<evidence type="ECO:0000256" key="2">
    <source>
        <dbReference type="ARBA" id="ARBA00022598"/>
    </source>
</evidence>
<accession>A0A834JEK0</accession>
<gene>
    <name evidence="4" type="ORF">HZH66_011549</name>
</gene>
<dbReference type="Gene3D" id="3.40.50.980">
    <property type="match status" value="1"/>
</dbReference>
<name>A0A834JEK0_VESVU</name>
<comment type="similarity">
    <text evidence="1">Belongs to the ATP-dependent AMP-binding enzyme family.</text>
</comment>
<dbReference type="PANTHER" id="PTHR24096:SF149">
    <property type="entry name" value="AMP-BINDING DOMAIN-CONTAINING PROTEIN-RELATED"/>
    <property type="match status" value="1"/>
</dbReference>